<dbReference type="InterPro" id="IPR016047">
    <property type="entry name" value="M23ase_b-sheet_dom"/>
</dbReference>
<dbReference type="EMBL" id="BONU01000005">
    <property type="protein sequence ID" value="GIG72845.1"/>
    <property type="molecule type" value="Genomic_DNA"/>
</dbReference>
<name>A0A8J3LLH4_9ACTN</name>
<dbReference type="PANTHER" id="PTHR21666">
    <property type="entry name" value="PEPTIDASE-RELATED"/>
    <property type="match status" value="1"/>
</dbReference>
<feature type="region of interest" description="Disordered" evidence="2">
    <location>
        <begin position="274"/>
        <end position="299"/>
    </location>
</feature>
<dbReference type="CDD" id="cd12797">
    <property type="entry name" value="M23_peptidase"/>
    <property type="match status" value="1"/>
</dbReference>
<gene>
    <name evidence="5" type="ORF">Pfl04_12490</name>
</gene>
<keyword evidence="6" id="KW-1185">Reference proteome</keyword>
<feature type="domain" description="M23ase beta-sheet core" evidence="4">
    <location>
        <begin position="326"/>
        <end position="426"/>
    </location>
</feature>
<dbReference type="SUPFAM" id="SSF51261">
    <property type="entry name" value="Duplicated hybrid motif"/>
    <property type="match status" value="1"/>
</dbReference>
<evidence type="ECO:0000256" key="2">
    <source>
        <dbReference type="SAM" id="MobiDB-lite"/>
    </source>
</evidence>
<reference evidence="5" key="1">
    <citation type="submission" date="2021-01" db="EMBL/GenBank/DDBJ databases">
        <title>Whole genome shotgun sequence of Planosporangium flavigriseum NBRC 105377.</title>
        <authorList>
            <person name="Komaki H."/>
            <person name="Tamura T."/>
        </authorList>
    </citation>
    <scope>NUCLEOTIDE SEQUENCE</scope>
    <source>
        <strain evidence="5">NBRC 105377</strain>
    </source>
</reference>
<dbReference type="Pfam" id="PF01551">
    <property type="entry name" value="Peptidase_M23"/>
    <property type="match status" value="1"/>
</dbReference>
<feature type="coiled-coil region" evidence="1">
    <location>
        <begin position="81"/>
        <end position="108"/>
    </location>
</feature>
<dbReference type="GO" id="GO:0004222">
    <property type="term" value="F:metalloendopeptidase activity"/>
    <property type="evidence" value="ECO:0007669"/>
    <property type="project" value="TreeGrafter"/>
</dbReference>
<keyword evidence="1" id="KW-0175">Coiled coil</keyword>
<evidence type="ECO:0000256" key="1">
    <source>
        <dbReference type="SAM" id="Coils"/>
    </source>
</evidence>
<dbReference type="Proteomes" id="UP000653674">
    <property type="component" value="Unassembled WGS sequence"/>
</dbReference>
<feature type="chain" id="PRO_5035300210" evidence="3">
    <location>
        <begin position="33"/>
        <end position="435"/>
    </location>
</feature>
<sequence>MDTTRTSRLGAAASVIALALAGALLSAAPAHADPTSDDKARVDAELARTSAALEGATARAQQAVLQYTQANVQLPSAQNALADARGKVASAEVVARQAERDAAAAEAAQTEAAKGYDAAAAQVDQQRAHVSQFVSQSYRGTGFLAINSILDSGSLTEFVNRIGYLNQVAAGETRALNSLTSARMEAKVRENAAKAAEQGAAQTRDQARQALAASQAAATSAERAATDVQNLINQRQQAMTVANQERSAVLANYDRLKVESDQIGAALVAAAEEAKRKNSGGGTQPPAQPPAQPPSGGGAFFIMPTAGWKSSDFGQRYDPYYNRWQLHAGVDIAAANMVGQAIYAAADGRVVTAGANGGYGNYTCISHGSYQGQDLSTCYAHQSAILVSVGQSVRRGQVIGRVGNTGASTGPHLHFEVRRNGTPVNPLSWLPSCFC</sequence>
<feature type="signal peptide" evidence="3">
    <location>
        <begin position="1"/>
        <end position="32"/>
    </location>
</feature>
<organism evidence="5 6">
    <name type="scientific">Planosporangium flavigriseum</name>
    <dbReference type="NCBI Taxonomy" id="373681"/>
    <lineage>
        <taxon>Bacteria</taxon>
        <taxon>Bacillati</taxon>
        <taxon>Actinomycetota</taxon>
        <taxon>Actinomycetes</taxon>
        <taxon>Micromonosporales</taxon>
        <taxon>Micromonosporaceae</taxon>
        <taxon>Planosporangium</taxon>
    </lineage>
</organism>
<evidence type="ECO:0000256" key="3">
    <source>
        <dbReference type="SAM" id="SignalP"/>
    </source>
</evidence>
<dbReference type="InterPro" id="IPR011055">
    <property type="entry name" value="Dup_hybrid_motif"/>
</dbReference>
<dbReference type="Gene3D" id="2.70.70.10">
    <property type="entry name" value="Glucose Permease (Domain IIA)"/>
    <property type="match status" value="1"/>
</dbReference>
<keyword evidence="3" id="KW-0732">Signal</keyword>
<evidence type="ECO:0000313" key="6">
    <source>
        <dbReference type="Proteomes" id="UP000653674"/>
    </source>
</evidence>
<proteinExistence type="predicted"/>
<dbReference type="AlphaFoldDB" id="A0A8J3LLH4"/>
<accession>A0A8J3LLH4</accession>
<evidence type="ECO:0000313" key="5">
    <source>
        <dbReference type="EMBL" id="GIG72845.1"/>
    </source>
</evidence>
<dbReference type="Gene3D" id="6.10.250.3150">
    <property type="match status" value="1"/>
</dbReference>
<comment type="caution">
    <text evidence="5">The sequence shown here is derived from an EMBL/GenBank/DDBJ whole genome shotgun (WGS) entry which is preliminary data.</text>
</comment>
<dbReference type="PANTHER" id="PTHR21666:SF270">
    <property type="entry name" value="MUREIN HYDROLASE ACTIVATOR ENVC"/>
    <property type="match status" value="1"/>
</dbReference>
<evidence type="ECO:0000259" key="4">
    <source>
        <dbReference type="Pfam" id="PF01551"/>
    </source>
</evidence>
<dbReference type="RefSeq" id="WP_168075877.1">
    <property type="nucleotide sequence ID" value="NZ_BAAAQJ010000019.1"/>
</dbReference>
<dbReference type="InterPro" id="IPR050570">
    <property type="entry name" value="Cell_wall_metabolism_enzyme"/>
</dbReference>
<protein>
    <submittedName>
        <fullName evidence="5">Peptidase M23</fullName>
    </submittedName>
</protein>